<feature type="domain" description="Glycosyl hydrolase family 13 catalytic" evidence="6">
    <location>
        <begin position="74"/>
        <end position="567"/>
    </location>
</feature>
<dbReference type="InterPro" id="IPR003343">
    <property type="entry name" value="Big_2"/>
</dbReference>
<dbReference type="CDD" id="cd11339">
    <property type="entry name" value="AmyAc_bac_CMD_like_2"/>
    <property type="match status" value="1"/>
</dbReference>
<reference evidence="7 8" key="1">
    <citation type="submission" date="2018-08" db="EMBL/GenBank/DDBJ databases">
        <title>A genome reference for cultivated species of the human gut microbiota.</title>
        <authorList>
            <person name="Zou Y."/>
            <person name="Xue W."/>
            <person name="Luo G."/>
        </authorList>
    </citation>
    <scope>NUCLEOTIDE SEQUENCE [LARGE SCALE GENOMIC DNA]</scope>
    <source>
        <strain evidence="7 8">AF12-8</strain>
    </source>
</reference>
<dbReference type="Pfam" id="PF00128">
    <property type="entry name" value="Alpha-amylase"/>
    <property type="match status" value="1"/>
</dbReference>
<dbReference type="InterPro" id="IPR017853">
    <property type="entry name" value="GH"/>
</dbReference>
<dbReference type="SMART" id="SM00642">
    <property type="entry name" value="Aamy"/>
    <property type="match status" value="1"/>
</dbReference>
<dbReference type="Pfam" id="PF16738">
    <property type="entry name" value="CBM26"/>
    <property type="match status" value="1"/>
</dbReference>
<dbReference type="Gene3D" id="3.20.20.80">
    <property type="entry name" value="Glycosidases"/>
    <property type="match status" value="2"/>
</dbReference>
<evidence type="ECO:0000256" key="3">
    <source>
        <dbReference type="ARBA" id="ARBA00022729"/>
    </source>
</evidence>
<dbReference type="Proteomes" id="UP000286581">
    <property type="component" value="Unassembled WGS sequence"/>
</dbReference>
<gene>
    <name evidence="7" type="ORF">DWV78_16055</name>
</gene>
<feature type="signal peptide" evidence="4">
    <location>
        <begin position="1"/>
        <end position="23"/>
    </location>
</feature>
<dbReference type="PANTHER" id="PTHR10357">
    <property type="entry name" value="ALPHA-AMYLASE FAMILY MEMBER"/>
    <property type="match status" value="1"/>
</dbReference>
<dbReference type="SMART" id="SM00635">
    <property type="entry name" value="BID_2"/>
    <property type="match status" value="1"/>
</dbReference>
<feature type="chain" id="PRO_5038347678" description="Alpha-amylase" evidence="4">
    <location>
        <begin position="24"/>
        <end position="1237"/>
    </location>
</feature>
<dbReference type="GO" id="GO:0046872">
    <property type="term" value="F:metal ion binding"/>
    <property type="evidence" value="ECO:0007669"/>
    <property type="project" value="UniProtKB-KW"/>
</dbReference>
<dbReference type="EMBL" id="QSAE01000109">
    <property type="protein sequence ID" value="RGW33972.1"/>
    <property type="molecule type" value="Genomic_DNA"/>
</dbReference>
<comment type="caution">
    <text evidence="7">The sequence shown here is derived from an EMBL/GenBank/DDBJ whole genome shotgun (WGS) entry which is preliminary data.</text>
</comment>
<evidence type="ECO:0000256" key="2">
    <source>
        <dbReference type="ARBA" id="ARBA00022723"/>
    </source>
</evidence>
<dbReference type="PANTHER" id="PTHR10357:SF215">
    <property type="entry name" value="ALPHA-AMYLASE 1"/>
    <property type="match status" value="1"/>
</dbReference>
<dbReference type="InterPro" id="IPR013783">
    <property type="entry name" value="Ig-like_fold"/>
</dbReference>
<keyword evidence="2" id="KW-0479">Metal-binding</keyword>
<evidence type="ECO:0000256" key="4">
    <source>
        <dbReference type="SAM" id="SignalP"/>
    </source>
</evidence>
<dbReference type="InterPro" id="IPR008964">
    <property type="entry name" value="Invasin/intimin_cell_adhesion"/>
</dbReference>
<keyword evidence="3 4" id="KW-0732">Signal</keyword>
<dbReference type="InterPro" id="IPR006047">
    <property type="entry name" value="GH13_cat_dom"/>
</dbReference>
<comment type="cofactor">
    <cofactor evidence="1">
        <name>Ca(2+)</name>
        <dbReference type="ChEBI" id="CHEBI:29108"/>
    </cofactor>
</comment>
<dbReference type="GO" id="GO:0005975">
    <property type="term" value="P:carbohydrate metabolic process"/>
    <property type="evidence" value="ECO:0007669"/>
    <property type="project" value="InterPro"/>
</dbReference>
<dbReference type="Pfam" id="PF02368">
    <property type="entry name" value="Big_2"/>
    <property type="match status" value="1"/>
</dbReference>
<evidence type="ECO:0000313" key="7">
    <source>
        <dbReference type="EMBL" id="RGW33972.1"/>
    </source>
</evidence>
<evidence type="ECO:0000259" key="6">
    <source>
        <dbReference type="SMART" id="SM00642"/>
    </source>
</evidence>
<dbReference type="SUPFAM" id="SSF49373">
    <property type="entry name" value="Invasin/intimin cell-adhesion fragments"/>
    <property type="match status" value="1"/>
</dbReference>
<evidence type="ECO:0008006" key="9">
    <source>
        <dbReference type="Google" id="ProtNLM"/>
    </source>
</evidence>
<feature type="domain" description="BIG2" evidence="5">
    <location>
        <begin position="767"/>
        <end position="843"/>
    </location>
</feature>
<sequence length="1237" mass="137417">MKKRIFALILCASLMTGEMTFWQAPVVKAETVSGSESKDSKVAVKKVATQNPTSPAGVIYANSRDDFRDESIYFVMTTRFYDGDSENNVQCWDGTQYDDPDDPEWRGDFKGLAEKLDYIKALGFTAIWITPVVENCSGYDYHGYHALNFSKVDPRYESSDFTYQDFINAAHAKGLKVIQDVVFNHTGNFGETNLFPMIEKQGDLSSSDCMKLLPNSGLPTDYNQLLPARQYDARIEKMKSETGDPEHIYHHEKSLGWEEYSCQTAQIAGDCVDLNTENPKVYKYLQDAYNSYIDMGVDAFRVDTAKHISRLTFNNALIQPFYDEAEKNGNDSFYMFGEVCTRDRDVWNKGVPPLSAPFYTWKESKDYAWSDTDRTVNEQSTLDNFNDNKDIEAQPTSDNAFLNGNDYHTPDYSKNSKFGVIDFPMHWNFENAGSAYGIALSGDKWYNDATWNVTYVDSHDYAPDQAPSNQRFAGSQDTWAENLSLMFTFRGIPCIYYGSEVEFQKGKMIDVGPNDALSNTGRAYFGDNIEGEVTTTDFGEYFGATGTMKKSLNYPLSKHIQRLNRIRQAVPALRKGQYSTSNIDGNMAFKRRYTDDKTDSFALVTISNSATFNNIPNGTYVDCITGDTKNVTNGSLTAECSGKGNLRVYVLNTAKTQAPGKVGTDGKYLYNATSVEDAQEQSVYFKNTQNWNNVTANLYDDNGALVQSIPMSKVKDGVYACTYTGNKTGLKVVFTNGSGSSVKAEFKDGGYYDTSGYKGQYEGNIIQVQSVTLDQKEINMNTGEKKTVKATVAPENAKYKGLSWSSSNKDVATVEKGIITAEGAGTAVIKAQARNGVEASVKVTVKEVPYDYEKVADGKLAIYFKKPSGWGSSVNCYAYNTTNGTNNKLTGEWPGTAMEKLPNGVYRCVLDEATAKSGKVLFNSNGAQAPASGGFDIKSYALYDQNGYCETIVPSDKIVTKLDVKFNTDVIETAKVGKKVKLTAQASGGSGDYTYKFILTDNKGNWYKIKDYSKDNTSTWTPGAVGDKTLYVDVKDSKGAYVRVGLAMKVTTLNVNFTVSPEKTAEVGSEVKLTAQASGGSGDYTYKFILTDNKGNWYKIKDYSKDNTGTWIPGAVGNKTLYVDVKDSEGTYKRVELPIEITKKTEKLRVKFTSKSDGTAKLGDKVKLTAQATGGTGNYFYEFVVCNPDNNWYRIRGYEKDNSCFWTPKMVGKTMLYVDAVDSNGNYWRNLLSVNVQ</sequence>
<dbReference type="SUPFAM" id="SSF51445">
    <property type="entry name" value="(Trans)glycosidases"/>
    <property type="match status" value="1"/>
</dbReference>
<proteinExistence type="predicted"/>
<evidence type="ECO:0000256" key="1">
    <source>
        <dbReference type="ARBA" id="ARBA00001913"/>
    </source>
</evidence>
<dbReference type="InterPro" id="IPR031965">
    <property type="entry name" value="CBM26"/>
</dbReference>
<dbReference type="AlphaFoldDB" id="A0A413B6Q4"/>
<accession>A0A413B6Q4</accession>
<protein>
    <recommendedName>
        <fullName evidence="9">Alpha-amylase</fullName>
    </recommendedName>
</protein>
<name>A0A413B6Q4_9FIRM</name>
<evidence type="ECO:0000313" key="8">
    <source>
        <dbReference type="Proteomes" id="UP000286581"/>
    </source>
</evidence>
<dbReference type="Gene3D" id="2.60.40.10">
    <property type="entry name" value="Immunoglobulins"/>
    <property type="match status" value="2"/>
</dbReference>
<dbReference type="Gene3D" id="2.60.40.1080">
    <property type="match status" value="1"/>
</dbReference>
<organism evidence="7 8">
    <name type="scientific">Agathobacter rectalis</name>
    <dbReference type="NCBI Taxonomy" id="39491"/>
    <lineage>
        <taxon>Bacteria</taxon>
        <taxon>Bacillati</taxon>
        <taxon>Bacillota</taxon>
        <taxon>Clostridia</taxon>
        <taxon>Lachnospirales</taxon>
        <taxon>Lachnospiraceae</taxon>
        <taxon>Agathobacter</taxon>
    </lineage>
</organism>
<evidence type="ECO:0000259" key="5">
    <source>
        <dbReference type="SMART" id="SM00635"/>
    </source>
</evidence>